<evidence type="ECO:0000313" key="2">
    <source>
        <dbReference type="Proteomes" id="UP001259347"/>
    </source>
</evidence>
<sequence>MAFLIQCAECARPATLAKPGRFCSDACRARNFRYRLAAQRARLTDAADAALASGDVAALEDVARRATELLKR</sequence>
<dbReference type="Proteomes" id="UP001259347">
    <property type="component" value="Unassembled WGS sequence"/>
</dbReference>
<evidence type="ECO:0000313" key="1">
    <source>
        <dbReference type="EMBL" id="MDR6866787.1"/>
    </source>
</evidence>
<accession>A0ABU1SAZ5</accession>
<dbReference type="RefSeq" id="WP_310018920.1">
    <property type="nucleotide sequence ID" value="NZ_JAVDUM010000005.1"/>
</dbReference>
<gene>
    <name evidence="1" type="ORF">J2Y69_001386</name>
</gene>
<protein>
    <recommendedName>
        <fullName evidence="3">DUF2116 family Zn-ribbon domain-containing protein</fullName>
    </recommendedName>
</protein>
<reference evidence="1 2" key="1">
    <citation type="submission" date="2023-07" db="EMBL/GenBank/DDBJ databases">
        <title>Sorghum-associated microbial communities from plants grown in Nebraska, USA.</title>
        <authorList>
            <person name="Schachtman D."/>
        </authorList>
    </citation>
    <scope>NUCLEOTIDE SEQUENCE [LARGE SCALE GENOMIC DNA]</scope>
    <source>
        <strain evidence="1 2">2980</strain>
    </source>
</reference>
<dbReference type="EMBL" id="JAVDUM010000005">
    <property type="protein sequence ID" value="MDR6866787.1"/>
    <property type="molecule type" value="Genomic_DNA"/>
</dbReference>
<evidence type="ECO:0008006" key="3">
    <source>
        <dbReference type="Google" id="ProtNLM"/>
    </source>
</evidence>
<keyword evidence="2" id="KW-1185">Reference proteome</keyword>
<comment type="caution">
    <text evidence="1">The sequence shown here is derived from an EMBL/GenBank/DDBJ whole genome shotgun (WGS) entry which is preliminary data.</text>
</comment>
<name>A0ABU1SAZ5_9MICO</name>
<organism evidence="1 2">
    <name type="scientific">Microbacterium resistens</name>
    <dbReference type="NCBI Taxonomy" id="156977"/>
    <lineage>
        <taxon>Bacteria</taxon>
        <taxon>Bacillati</taxon>
        <taxon>Actinomycetota</taxon>
        <taxon>Actinomycetes</taxon>
        <taxon>Micrococcales</taxon>
        <taxon>Microbacteriaceae</taxon>
        <taxon>Microbacterium</taxon>
    </lineage>
</organism>
<proteinExistence type="predicted"/>